<sequence>MLPWGHAAVGYLCYTAATRHWHRRPPAGPAVLSLAVGTQLPDLIDKPFAWSFGLLPSGRSLGHSLLIAGAIGVLAWRFARRYDRQSEAGAFLLGLLTHIVADVAPAVVARDWEPLGALLWPLTPAYRYPGEMERTVLGFFLDLRLAELSSVGSVLTVLAVGAWLYDGRPGVATLAALVTRRRS</sequence>
<dbReference type="EMBL" id="JBEDNW010000002">
    <property type="protein sequence ID" value="MEZ3166332.1"/>
    <property type="molecule type" value="Genomic_DNA"/>
</dbReference>
<comment type="caution">
    <text evidence="2">The sequence shown here is derived from an EMBL/GenBank/DDBJ whole genome shotgun (WGS) entry which is preliminary data.</text>
</comment>
<gene>
    <name evidence="3" type="ORF">ABNG02_03190</name>
    <name evidence="2" type="ORF">GCM10008994_30110</name>
</gene>
<keyword evidence="1" id="KW-1133">Transmembrane helix</keyword>
<evidence type="ECO:0000313" key="3">
    <source>
        <dbReference type="EMBL" id="MEZ3166332.1"/>
    </source>
</evidence>
<dbReference type="Pfam" id="PF04307">
    <property type="entry name" value="YdjM"/>
    <property type="match status" value="1"/>
</dbReference>
<dbReference type="EMBL" id="BAAADQ010000015">
    <property type="protein sequence ID" value="GAA0553081.1"/>
    <property type="molecule type" value="Genomic_DNA"/>
</dbReference>
<proteinExistence type="predicted"/>
<name>A0AAV3SWJ2_9EURY</name>
<keyword evidence="5" id="KW-1185">Reference proteome</keyword>
<reference evidence="2" key="2">
    <citation type="submission" date="2023-12" db="EMBL/GenBank/DDBJ databases">
        <authorList>
            <person name="Sun Q."/>
            <person name="Inoue M."/>
        </authorList>
    </citation>
    <scope>NUCLEOTIDE SEQUENCE</scope>
    <source>
        <strain evidence="2">JCM 14265</strain>
    </source>
</reference>
<accession>A0AAV3SWJ2</accession>
<evidence type="ECO:0000256" key="1">
    <source>
        <dbReference type="SAM" id="Phobius"/>
    </source>
</evidence>
<dbReference type="Proteomes" id="UP001501425">
    <property type="component" value="Unassembled WGS sequence"/>
</dbReference>
<reference evidence="3 5" key="3">
    <citation type="submission" date="2024-06" db="EMBL/GenBank/DDBJ databases">
        <title>Halorubrum miltondacostae sp. nov., a potential PHA producer isolated from an inland solar saltern in Rio Maior, Portugal.</title>
        <authorList>
            <person name="Albuquerque L."/>
            <person name="Viver T."/>
            <person name="Barroso C."/>
            <person name="Claudino R."/>
            <person name="Galvan M."/>
            <person name="Simoes G."/>
            <person name="Lobo Da Cunha A."/>
            <person name="Egas C."/>
        </authorList>
    </citation>
    <scope>NUCLEOTIDE SEQUENCE [LARGE SCALE GENOMIC DNA]</scope>
    <source>
        <strain evidence="3 5">DSM 18646</strain>
    </source>
</reference>
<feature type="transmembrane region" description="Helical" evidence="1">
    <location>
        <begin position="60"/>
        <end position="78"/>
    </location>
</feature>
<dbReference type="InterPro" id="IPR007404">
    <property type="entry name" value="YdjM-like"/>
</dbReference>
<feature type="transmembrane region" description="Helical" evidence="1">
    <location>
        <begin position="145"/>
        <end position="165"/>
    </location>
</feature>
<dbReference type="Proteomes" id="UP001567571">
    <property type="component" value="Unassembled WGS sequence"/>
</dbReference>
<reference evidence="2" key="1">
    <citation type="journal article" date="2014" name="Int. J. Syst. Evol. Microbiol.">
        <title>Complete genome sequence of Corynebacterium casei LMG S-19264T (=DSM 44701T), isolated from a smear-ripened cheese.</title>
        <authorList>
            <consortium name="US DOE Joint Genome Institute (JGI-PGF)"/>
            <person name="Walter F."/>
            <person name="Albersmeier A."/>
            <person name="Kalinowski J."/>
            <person name="Ruckert C."/>
        </authorList>
    </citation>
    <scope>NUCLEOTIDE SEQUENCE</scope>
    <source>
        <strain evidence="2">JCM 14265</strain>
    </source>
</reference>
<evidence type="ECO:0000313" key="4">
    <source>
        <dbReference type="Proteomes" id="UP001501425"/>
    </source>
</evidence>
<organism evidence="2 4">
    <name type="scientific">Halorubrum ejinorense</name>
    <dbReference type="NCBI Taxonomy" id="425309"/>
    <lineage>
        <taxon>Archaea</taxon>
        <taxon>Methanobacteriati</taxon>
        <taxon>Methanobacteriota</taxon>
        <taxon>Stenosarchaea group</taxon>
        <taxon>Halobacteria</taxon>
        <taxon>Halobacteriales</taxon>
        <taxon>Haloferacaceae</taxon>
        <taxon>Halorubrum</taxon>
    </lineage>
</organism>
<keyword evidence="1" id="KW-0472">Membrane</keyword>
<keyword evidence="1" id="KW-0812">Transmembrane</keyword>
<evidence type="ECO:0000313" key="2">
    <source>
        <dbReference type="EMBL" id="GAA0553081.1"/>
    </source>
</evidence>
<dbReference type="GO" id="GO:0016787">
    <property type="term" value="F:hydrolase activity"/>
    <property type="evidence" value="ECO:0007669"/>
    <property type="project" value="UniProtKB-KW"/>
</dbReference>
<dbReference type="RefSeq" id="WP_343780475.1">
    <property type="nucleotide sequence ID" value="NZ_BAAADQ010000015.1"/>
</dbReference>
<keyword evidence="3" id="KW-0378">Hydrolase</keyword>
<protein>
    <submittedName>
        <fullName evidence="3">Metal-dependent hydrolase</fullName>
    </submittedName>
</protein>
<feature type="transmembrane region" description="Helical" evidence="1">
    <location>
        <begin position="90"/>
        <end position="109"/>
    </location>
</feature>
<dbReference type="AlphaFoldDB" id="A0AAV3SWJ2"/>
<evidence type="ECO:0000313" key="5">
    <source>
        <dbReference type="Proteomes" id="UP001567571"/>
    </source>
</evidence>